<evidence type="ECO:0000256" key="2">
    <source>
        <dbReference type="ARBA" id="ARBA00004651"/>
    </source>
</evidence>
<evidence type="ECO:0000313" key="15">
    <source>
        <dbReference type="EMBL" id="HEN42320.1"/>
    </source>
</evidence>
<dbReference type="CDD" id="cd06225">
    <property type="entry name" value="HAMP"/>
    <property type="match status" value="1"/>
</dbReference>
<dbReference type="InterPro" id="IPR004358">
    <property type="entry name" value="Sig_transdc_His_kin-like_C"/>
</dbReference>
<comment type="caution">
    <text evidence="15">The sequence shown here is derived from an EMBL/GenBank/DDBJ whole genome shotgun (WGS) entry which is preliminary data.</text>
</comment>
<dbReference type="Pfam" id="PF02518">
    <property type="entry name" value="HATPase_c"/>
    <property type="match status" value="1"/>
</dbReference>
<feature type="coiled-coil region" evidence="11">
    <location>
        <begin position="391"/>
        <end position="425"/>
    </location>
</feature>
<comment type="catalytic activity">
    <reaction evidence="1">
        <text>ATP + protein L-histidine = ADP + protein N-phospho-L-histidine.</text>
        <dbReference type="EC" id="2.7.13.3"/>
    </reaction>
</comment>
<evidence type="ECO:0000256" key="12">
    <source>
        <dbReference type="SAM" id="Phobius"/>
    </source>
</evidence>
<dbReference type="InterPro" id="IPR003660">
    <property type="entry name" value="HAMP_dom"/>
</dbReference>
<dbReference type="Gene3D" id="3.30.565.10">
    <property type="entry name" value="Histidine kinase-like ATPase, C-terminal domain"/>
    <property type="match status" value="1"/>
</dbReference>
<reference evidence="15" key="1">
    <citation type="journal article" date="2020" name="mSystems">
        <title>Genome- and Community-Level Interaction Insights into Carbon Utilization and Element Cycling Functions of Hydrothermarchaeota in Hydrothermal Sediment.</title>
        <authorList>
            <person name="Zhou Z."/>
            <person name="Liu Y."/>
            <person name="Xu W."/>
            <person name="Pan J."/>
            <person name="Luo Z.H."/>
            <person name="Li M."/>
        </authorList>
    </citation>
    <scope>NUCLEOTIDE SEQUENCE [LARGE SCALE GENOMIC DNA]</scope>
    <source>
        <strain evidence="15">SpSt-349</strain>
    </source>
</reference>
<dbReference type="EC" id="2.7.13.3" evidence="3"/>
<dbReference type="Pfam" id="PF00672">
    <property type="entry name" value="HAMP"/>
    <property type="match status" value="1"/>
</dbReference>
<feature type="transmembrane region" description="Helical" evidence="12">
    <location>
        <begin position="12"/>
        <end position="35"/>
    </location>
</feature>
<protein>
    <recommendedName>
        <fullName evidence="3">histidine kinase</fullName>
        <ecNumber evidence="3">2.7.13.3</ecNumber>
    </recommendedName>
</protein>
<dbReference type="InterPro" id="IPR036890">
    <property type="entry name" value="HATPase_C_sf"/>
</dbReference>
<evidence type="ECO:0000256" key="9">
    <source>
        <dbReference type="ARBA" id="ARBA00022989"/>
    </source>
</evidence>
<dbReference type="CDD" id="cd00082">
    <property type="entry name" value="HisKA"/>
    <property type="match status" value="1"/>
</dbReference>
<keyword evidence="5" id="KW-0597">Phosphoprotein</keyword>
<evidence type="ECO:0000256" key="5">
    <source>
        <dbReference type="ARBA" id="ARBA00022553"/>
    </source>
</evidence>
<dbReference type="Gene3D" id="1.10.287.130">
    <property type="match status" value="1"/>
</dbReference>
<dbReference type="Pfam" id="PF17202">
    <property type="entry name" value="sCache_3_3"/>
    <property type="match status" value="1"/>
</dbReference>
<keyword evidence="8" id="KW-0418">Kinase</keyword>
<keyword evidence="9 12" id="KW-1133">Transmembrane helix</keyword>
<evidence type="ECO:0000256" key="4">
    <source>
        <dbReference type="ARBA" id="ARBA00022475"/>
    </source>
</evidence>
<name>A0A831UE02_GEOME</name>
<evidence type="ECO:0000256" key="7">
    <source>
        <dbReference type="ARBA" id="ARBA00022692"/>
    </source>
</evidence>
<dbReference type="PANTHER" id="PTHR43065">
    <property type="entry name" value="SENSOR HISTIDINE KINASE"/>
    <property type="match status" value="1"/>
</dbReference>
<evidence type="ECO:0000259" key="14">
    <source>
        <dbReference type="PROSITE" id="PS50885"/>
    </source>
</evidence>
<dbReference type="SUPFAM" id="SSF158472">
    <property type="entry name" value="HAMP domain-like"/>
    <property type="match status" value="1"/>
</dbReference>
<keyword evidence="11" id="KW-0175">Coiled coil</keyword>
<evidence type="ECO:0000256" key="10">
    <source>
        <dbReference type="ARBA" id="ARBA00023136"/>
    </source>
</evidence>
<feature type="domain" description="Histidine kinase" evidence="13">
    <location>
        <begin position="452"/>
        <end position="661"/>
    </location>
</feature>
<proteinExistence type="predicted"/>
<dbReference type="Gene3D" id="3.30.450.20">
    <property type="entry name" value="PAS domain"/>
    <property type="match status" value="1"/>
</dbReference>
<dbReference type="Gene3D" id="6.10.340.10">
    <property type="match status" value="1"/>
</dbReference>
<dbReference type="GO" id="GO:0005886">
    <property type="term" value="C:plasma membrane"/>
    <property type="evidence" value="ECO:0007669"/>
    <property type="project" value="UniProtKB-SubCell"/>
</dbReference>
<dbReference type="EMBL" id="DSOV01000037">
    <property type="protein sequence ID" value="HEN42320.1"/>
    <property type="molecule type" value="Genomic_DNA"/>
</dbReference>
<dbReference type="PROSITE" id="PS50885">
    <property type="entry name" value="HAMP"/>
    <property type="match status" value="1"/>
</dbReference>
<dbReference type="PROSITE" id="PS50109">
    <property type="entry name" value="HIS_KIN"/>
    <property type="match status" value="1"/>
</dbReference>
<feature type="transmembrane region" description="Helical" evidence="12">
    <location>
        <begin position="327"/>
        <end position="350"/>
    </location>
</feature>
<keyword evidence="7 12" id="KW-0812">Transmembrane</keyword>
<dbReference type="SMART" id="SM00388">
    <property type="entry name" value="HisKA"/>
    <property type="match status" value="1"/>
</dbReference>
<evidence type="ECO:0000256" key="6">
    <source>
        <dbReference type="ARBA" id="ARBA00022679"/>
    </source>
</evidence>
<dbReference type="GO" id="GO:0000155">
    <property type="term" value="F:phosphorelay sensor kinase activity"/>
    <property type="evidence" value="ECO:0007669"/>
    <property type="project" value="InterPro"/>
</dbReference>
<dbReference type="InterPro" id="IPR003661">
    <property type="entry name" value="HisK_dim/P_dom"/>
</dbReference>
<dbReference type="InterPro" id="IPR036097">
    <property type="entry name" value="HisK_dim/P_sf"/>
</dbReference>
<evidence type="ECO:0000256" key="3">
    <source>
        <dbReference type="ARBA" id="ARBA00012438"/>
    </source>
</evidence>
<dbReference type="SMART" id="SM00387">
    <property type="entry name" value="HATPase_c"/>
    <property type="match status" value="1"/>
</dbReference>
<dbReference type="SUPFAM" id="SSF55874">
    <property type="entry name" value="ATPase domain of HSP90 chaperone/DNA topoisomerase II/histidine kinase"/>
    <property type="match status" value="1"/>
</dbReference>
<organism evidence="15">
    <name type="scientific">Geobacter metallireducens</name>
    <dbReference type="NCBI Taxonomy" id="28232"/>
    <lineage>
        <taxon>Bacteria</taxon>
        <taxon>Pseudomonadati</taxon>
        <taxon>Thermodesulfobacteriota</taxon>
        <taxon>Desulfuromonadia</taxon>
        <taxon>Geobacterales</taxon>
        <taxon>Geobacteraceae</taxon>
        <taxon>Geobacter</taxon>
    </lineage>
</organism>
<dbReference type="PRINTS" id="PR00344">
    <property type="entry name" value="BCTRLSENSOR"/>
</dbReference>
<dbReference type="SMART" id="SM00304">
    <property type="entry name" value="HAMP"/>
    <property type="match status" value="1"/>
</dbReference>
<comment type="subcellular location">
    <subcellularLocation>
        <location evidence="2">Cell membrane</location>
        <topology evidence="2">Multi-pass membrane protein</topology>
    </subcellularLocation>
</comment>
<dbReference type="AlphaFoldDB" id="A0A831UE02"/>
<dbReference type="InterPro" id="IPR033463">
    <property type="entry name" value="sCache_3"/>
</dbReference>
<dbReference type="PANTHER" id="PTHR43065:SF42">
    <property type="entry name" value="TWO-COMPONENT SENSOR PPRA"/>
    <property type="match status" value="1"/>
</dbReference>
<dbReference type="InterPro" id="IPR029151">
    <property type="entry name" value="Sensor-like_sf"/>
</dbReference>
<feature type="domain" description="HAMP" evidence="14">
    <location>
        <begin position="351"/>
        <end position="403"/>
    </location>
</feature>
<gene>
    <name evidence="15" type="ORF">ENQ87_08090</name>
</gene>
<evidence type="ECO:0000256" key="1">
    <source>
        <dbReference type="ARBA" id="ARBA00000085"/>
    </source>
</evidence>
<dbReference type="InterPro" id="IPR005467">
    <property type="entry name" value="His_kinase_dom"/>
</dbReference>
<accession>A0A831UE02</accession>
<dbReference type="Pfam" id="PF00512">
    <property type="entry name" value="HisKA"/>
    <property type="match status" value="1"/>
</dbReference>
<evidence type="ECO:0000256" key="11">
    <source>
        <dbReference type="SAM" id="Coils"/>
    </source>
</evidence>
<dbReference type="SUPFAM" id="SSF103190">
    <property type="entry name" value="Sensory domain-like"/>
    <property type="match status" value="2"/>
</dbReference>
<keyword evidence="10 12" id="KW-0472">Membrane</keyword>
<sequence length="665" mass="72707">MQQKRFPIRLKLTFATLTPLFAATVLCGVIGISIINSRVVSQAQEKVRTDLNAARAVYESELDHIRDVVKLTATNPFTSMIISQGDRRTLNSLLSPRMTSEGLDFLTAVDRNGEVVFRAGNHEAFGDSKIADQIVSRALRGEHVSGTEVIPPEELAKEGKELAARASIRILPTLHARRRDEAVERAGMAMVASVPVRDRAGRVAGVLYGGVLLNGNNELVDRIKKIVFEAVSYQGQDVGTATIFLGDLRIATNVLLAPEQRAIGTRLSEEVYRRVIVNREKWVGRAFVVNDWYYSAYEPILNLQGVPVGSLYVGIMERPFQEMKREISLIFGVVLLCGSLIGLAISSFIASRLARPIKELETAARRITAGELNVAIVPRTRDEIGDLAGEFAQMTRTLAQREEDIQKLNRELEQKVLDRTAQLEEKNLLLVKTQEELVRAAKLADIGMLAAGVAHEINNPMAIIRGNTELLQMSIPEDSPNREEVDTIAQQVGRVERIVGSLLKFARQQQKELGTVAVNGLLDEILKQVGHQVPLTGIEVRRDYAADLPPLQGDGDQLRQVFTNLILNAIQAMKQGGTLTVATSRNRGAGTCTVAVGDTGIGIPPENLKNIFSPFFTTRGDGTGLGLAVSYGIVRDHGGNIQVESEAGRGSTFRVVLPLQQQGAP</sequence>
<keyword evidence="4" id="KW-1003">Cell membrane</keyword>
<dbReference type="SUPFAM" id="SSF47384">
    <property type="entry name" value="Homodimeric domain of signal transducing histidine kinase"/>
    <property type="match status" value="1"/>
</dbReference>
<dbReference type="InterPro" id="IPR003594">
    <property type="entry name" value="HATPase_dom"/>
</dbReference>
<evidence type="ECO:0000256" key="8">
    <source>
        <dbReference type="ARBA" id="ARBA00022777"/>
    </source>
</evidence>
<keyword evidence="6" id="KW-0808">Transferase</keyword>
<evidence type="ECO:0000259" key="13">
    <source>
        <dbReference type="PROSITE" id="PS50109"/>
    </source>
</evidence>